<dbReference type="PANTHER" id="PTHR30069:SF46">
    <property type="entry name" value="OAR PROTEIN"/>
    <property type="match status" value="1"/>
</dbReference>
<feature type="domain" description="TonB-dependent receptor plug" evidence="1">
    <location>
        <begin position="81"/>
        <end position="172"/>
    </location>
</feature>
<dbReference type="AlphaFoldDB" id="X1GGP8"/>
<dbReference type="GO" id="GO:0009279">
    <property type="term" value="C:cell outer membrane"/>
    <property type="evidence" value="ECO:0007669"/>
    <property type="project" value="TreeGrafter"/>
</dbReference>
<dbReference type="PROSITE" id="PS52016">
    <property type="entry name" value="TONB_DEPENDENT_REC_3"/>
    <property type="match status" value="1"/>
</dbReference>
<dbReference type="GO" id="GO:0015344">
    <property type="term" value="F:siderophore uptake transmembrane transporter activity"/>
    <property type="evidence" value="ECO:0007669"/>
    <property type="project" value="TreeGrafter"/>
</dbReference>
<evidence type="ECO:0000313" key="2">
    <source>
        <dbReference type="EMBL" id="GAH43965.1"/>
    </source>
</evidence>
<dbReference type="InterPro" id="IPR037066">
    <property type="entry name" value="Plug_dom_sf"/>
</dbReference>
<accession>X1GGP8</accession>
<dbReference type="PANTHER" id="PTHR30069">
    <property type="entry name" value="TONB-DEPENDENT OUTER MEMBRANE RECEPTOR"/>
    <property type="match status" value="1"/>
</dbReference>
<organism evidence="2">
    <name type="scientific">marine sediment metagenome</name>
    <dbReference type="NCBI Taxonomy" id="412755"/>
    <lineage>
        <taxon>unclassified sequences</taxon>
        <taxon>metagenomes</taxon>
        <taxon>ecological metagenomes</taxon>
    </lineage>
</organism>
<dbReference type="SUPFAM" id="SSF56935">
    <property type="entry name" value="Porins"/>
    <property type="match status" value="1"/>
</dbReference>
<dbReference type="Pfam" id="PF13620">
    <property type="entry name" value="CarboxypepD_reg"/>
    <property type="match status" value="1"/>
</dbReference>
<gene>
    <name evidence="2" type="ORF">S03H2_14423</name>
</gene>
<dbReference type="Gene3D" id="2.170.130.10">
    <property type="entry name" value="TonB-dependent receptor, plug domain"/>
    <property type="match status" value="1"/>
</dbReference>
<dbReference type="EMBL" id="BARU01007320">
    <property type="protein sequence ID" value="GAH43965.1"/>
    <property type="molecule type" value="Genomic_DNA"/>
</dbReference>
<evidence type="ECO:0000259" key="1">
    <source>
        <dbReference type="Pfam" id="PF07715"/>
    </source>
</evidence>
<dbReference type="SUPFAM" id="SSF49464">
    <property type="entry name" value="Carboxypeptidase regulatory domain-like"/>
    <property type="match status" value="1"/>
</dbReference>
<feature type="non-terminal residue" evidence="2">
    <location>
        <position position="1"/>
    </location>
</feature>
<reference evidence="2" key="1">
    <citation type="journal article" date="2014" name="Front. Microbiol.">
        <title>High frequency of phylogenetically diverse reductive dehalogenase-homologous genes in deep subseafloor sedimentary metagenomes.</title>
        <authorList>
            <person name="Kawai M."/>
            <person name="Futagami T."/>
            <person name="Toyoda A."/>
            <person name="Takaki Y."/>
            <person name="Nishi S."/>
            <person name="Hori S."/>
            <person name="Arai W."/>
            <person name="Tsubouchi T."/>
            <person name="Morono Y."/>
            <person name="Uchiyama I."/>
            <person name="Ito T."/>
            <person name="Fujiyama A."/>
            <person name="Inagaki F."/>
            <person name="Takami H."/>
        </authorList>
    </citation>
    <scope>NUCLEOTIDE SEQUENCE</scope>
    <source>
        <strain evidence="2">Expedition CK06-06</strain>
    </source>
</reference>
<name>X1GGP8_9ZZZZ</name>
<protein>
    <recommendedName>
        <fullName evidence="1">TonB-dependent receptor plug domain-containing protein</fullName>
    </recommendedName>
</protein>
<dbReference type="InterPro" id="IPR039426">
    <property type="entry name" value="TonB-dep_rcpt-like"/>
</dbReference>
<dbReference type="GO" id="GO:0044718">
    <property type="term" value="P:siderophore transmembrane transport"/>
    <property type="evidence" value="ECO:0007669"/>
    <property type="project" value="TreeGrafter"/>
</dbReference>
<sequence length="409" mass="45338">ISAVLTDENGVYRLFALPPGTYEIKYTLQAFNTVIRKDIVIKLEQTITVDITMTPGVIEEQITVLGRSPLIDVKSTYKGMVLSREMFEMLPKGRNFDTLVTAVPGVSNEPWLGGLSVDGASGAENMFYIDGTDITNMVLGTRGQSAAFEFIEEIQIKASGYQAEYGGALGGVISVITRSGGNEFHGEILGYYSGPALTGTERNILRQKPEDVSQAEYVNYEHLMGKQRSQRYEVGFSLGGYILKDRLWFFGSFLPVFNNITRPVVFPGDTDATEHTRKWTYYNFQTKITAQPLKRLRLSASIVNNFSKYKGDLPPRTGGNPDTDYSVFGFSYPNWSASGSADVTLGTNLLVSLRGGYFHRNQNKQLVTAPTPWHSFVSETGGYPDTSNAQFNTDEDDTNDIPLAYIREA</sequence>
<dbReference type="InterPro" id="IPR012910">
    <property type="entry name" value="Plug_dom"/>
</dbReference>
<dbReference type="Gene3D" id="2.60.40.1120">
    <property type="entry name" value="Carboxypeptidase-like, regulatory domain"/>
    <property type="match status" value="1"/>
</dbReference>
<feature type="non-terminal residue" evidence="2">
    <location>
        <position position="409"/>
    </location>
</feature>
<dbReference type="Pfam" id="PF07715">
    <property type="entry name" value="Plug"/>
    <property type="match status" value="1"/>
</dbReference>
<dbReference type="InterPro" id="IPR008969">
    <property type="entry name" value="CarboxyPept-like_regulatory"/>
</dbReference>
<comment type="caution">
    <text evidence="2">The sequence shown here is derived from an EMBL/GenBank/DDBJ whole genome shotgun (WGS) entry which is preliminary data.</text>
</comment>
<proteinExistence type="predicted"/>